<dbReference type="RefSeq" id="XP_009691398.1">
    <property type="nucleotide sequence ID" value="XM_009693103.1"/>
</dbReference>
<dbReference type="Gene3D" id="3.30.1370.100">
    <property type="entry name" value="MutL, C-terminal domain, regulatory subdomain"/>
    <property type="match status" value="1"/>
</dbReference>
<dbReference type="GO" id="GO:0005524">
    <property type="term" value="F:ATP binding"/>
    <property type="evidence" value="ECO:0007669"/>
    <property type="project" value="InterPro"/>
</dbReference>
<dbReference type="SMART" id="SM00853">
    <property type="entry name" value="MutL_C"/>
    <property type="match status" value="1"/>
</dbReference>
<dbReference type="GO" id="GO:0006298">
    <property type="term" value="P:mismatch repair"/>
    <property type="evidence" value="ECO:0007669"/>
    <property type="project" value="InterPro"/>
</dbReference>
<dbReference type="Gene3D" id="3.30.565.10">
    <property type="entry name" value="Histidine kinase-like ATPase, C-terminal domain"/>
    <property type="match status" value="1"/>
</dbReference>
<dbReference type="PROSITE" id="PS00058">
    <property type="entry name" value="DNA_MISMATCH_REPAIR_1"/>
    <property type="match status" value="1"/>
</dbReference>
<dbReference type="Pfam" id="PF13589">
    <property type="entry name" value="HATPase_c_3"/>
    <property type="match status" value="1"/>
</dbReference>
<evidence type="ECO:0000259" key="5">
    <source>
        <dbReference type="SMART" id="SM01340"/>
    </source>
</evidence>
<dbReference type="OrthoDB" id="10263226at2759"/>
<dbReference type="InterPro" id="IPR014762">
    <property type="entry name" value="DNA_mismatch_repair_CS"/>
</dbReference>
<accession>J4CDG4</accession>
<dbReference type="SMART" id="SM01340">
    <property type="entry name" value="DNA_mis_repair"/>
    <property type="match status" value="1"/>
</dbReference>
<dbReference type="eggNOG" id="KOG1978">
    <property type="taxonomic scope" value="Eukaryota"/>
</dbReference>
<keyword evidence="7" id="KW-1185">Reference proteome</keyword>
<dbReference type="InterPro" id="IPR042120">
    <property type="entry name" value="MutL_C_dimsub"/>
</dbReference>
<dbReference type="KEGG" id="tot:TOT_030000360"/>
<dbReference type="STRING" id="869250.J4CDG4"/>
<evidence type="ECO:0000256" key="2">
    <source>
        <dbReference type="ARBA" id="ARBA00022763"/>
    </source>
</evidence>
<name>J4CDG4_THEOR</name>
<dbReference type="InterPro" id="IPR036890">
    <property type="entry name" value="HATPase_C_sf"/>
</dbReference>
<dbReference type="InterPro" id="IPR038973">
    <property type="entry name" value="MutL/Mlh/Pms-like"/>
</dbReference>
<dbReference type="Pfam" id="PF01119">
    <property type="entry name" value="DNA_mis_repair"/>
    <property type="match status" value="1"/>
</dbReference>
<feature type="region of interest" description="Disordered" evidence="3">
    <location>
        <begin position="363"/>
        <end position="402"/>
    </location>
</feature>
<dbReference type="InterPro" id="IPR013507">
    <property type="entry name" value="DNA_mismatch_S5_2-like"/>
</dbReference>
<evidence type="ECO:0000256" key="3">
    <source>
        <dbReference type="SAM" id="MobiDB-lite"/>
    </source>
</evidence>
<sequence length="734" mass="82982">MALHSIEDSQSSITRSLQVINSINCVIRELVENSIDALSTQIEIKVYNGGADLIQVSDNGSGILESDFELLASKHTTSKIKRFEDLFSSLTTFGFRGEALYSLCNLSSLEVETRVESSDLGWHLKYDSYGNLVSKNPVATNVGTCVRVRGLFKDYAVRQRLLVKNSKNQISKAVSQIQQYSLINPNIGFKFTSVSNNTISTLFSTSGSNENIRSVVEQIFGQDFASKLIDFYMADNRWRIEGLISSPYVERGSRDLEYFYINKRPIAKTTKFKNSIAAVFSHFSSRPRPSFILNLTIDYDKVDINLSPDKRSAFLLSEDYIIRAFKNKLYEILKPKNFSSSQVHSQILTQYLSQSDAVAAERAGEVSPLTVPEVKSESDEDESQNKRELEEDKSQNEPKRAALVDDIVATDDAVKNEIQSDTSEDTGSSPENTLAEFLDNAEDDDDEDVDSELLEIKEELLYGDDKPFIPYENSQQLMEPLDINKDGLDDHNFLDPQVFRNMKLVGQFNNSFIITKLNFPGVNSEFNYSIYIIDQHAADEKAKFENLNKSVKINKQRLINPKLIELSPFLTQVAEQHLDLLILNGFDTTISKETELVMYNDPEIKMSVGSQDHMAKGIYVHTYPQVLGRVLEEDDLIDFINQLSSTEEVEKANSNEYIWGTGSIPRPQKVWNILASRACKSSIRLGDPLSNVQMKTVIRNLSLLIHPWNCPHGRPSIKCLISHNQLDSLLNRNK</sequence>
<protein>
    <submittedName>
        <fullName evidence="6">DNA mismatch repair protein</fullName>
    </submittedName>
</protein>
<dbReference type="VEuPathDB" id="PiroplasmaDB:TOT_030000360"/>
<dbReference type="InterPro" id="IPR037198">
    <property type="entry name" value="MutL_C_sf"/>
</dbReference>
<evidence type="ECO:0000313" key="6">
    <source>
        <dbReference type="EMBL" id="BAM41097.1"/>
    </source>
</evidence>
<dbReference type="NCBIfam" id="TIGR00585">
    <property type="entry name" value="mutl"/>
    <property type="match status" value="1"/>
</dbReference>
<dbReference type="Gene3D" id="3.30.1540.20">
    <property type="entry name" value="MutL, C-terminal domain, dimerisation subdomain"/>
    <property type="match status" value="1"/>
</dbReference>
<dbReference type="InterPro" id="IPR014790">
    <property type="entry name" value="MutL_C"/>
</dbReference>
<dbReference type="GeneID" id="20715541"/>
<dbReference type="Pfam" id="PF08676">
    <property type="entry name" value="MutL_C"/>
    <property type="match status" value="1"/>
</dbReference>
<dbReference type="InterPro" id="IPR042121">
    <property type="entry name" value="MutL_C_regsub"/>
</dbReference>
<dbReference type="SUPFAM" id="SSF54211">
    <property type="entry name" value="Ribosomal protein S5 domain 2-like"/>
    <property type="match status" value="1"/>
</dbReference>
<dbReference type="GO" id="GO:0140664">
    <property type="term" value="F:ATP-dependent DNA damage sensor activity"/>
    <property type="evidence" value="ECO:0007669"/>
    <property type="project" value="InterPro"/>
</dbReference>
<dbReference type="GO" id="GO:0016887">
    <property type="term" value="F:ATP hydrolysis activity"/>
    <property type="evidence" value="ECO:0007669"/>
    <property type="project" value="InterPro"/>
</dbReference>
<dbReference type="GO" id="GO:0032389">
    <property type="term" value="C:MutLalpha complex"/>
    <property type="evidence" value="ECO:0007669"/>
    <property type="project" value="TreeGrafter"/>
</dbReference>
<dbReference type="PANTHER" id="PTHR10073">
    <property type="entry name" value="DNA MISMATCH REPAIR PROTEIN MLH, PMS, MUTL"/>
    <property type="match status" value="1"/>
</dbReference>
<evidence type="ECO:0000313" key="7">
    <source>
        <dbReference type="Proteomes" id="UP000003786"/>
    </source>
</evidence>
<dbReference type="SUPFAM" id="SSF55874">
    <property type="entry name" value="ATPase domain of HSP90 chaperone/DNA topoisomerase II/histidine kinase"/>
    <property type="match status" value="1"/>
</dbReference>
<gene>
    <name evidence="6" type="ORF">TOT_030000360</name>
</gene>
<feature type="compositionally biased region" description="Basic and acidic residues" evidence="3">
    <location>
        <begin position="383"/>
        <end position="402"/>
    </location>
</feature>
<organism evidence="6 7">
    <name type="scientific">Theileria orientalis strain Shintoku</name>
    <dbReference type="NCBI Taxonomy" id="869250"/>
    <lineage>
        <taxon>Eukaryota</taxon>
        <taxon>Sar</taxon>
        <taxon>Alveolata</taxon>
        <taxon>Apicomplexa</taxon>
        <taxon>Aconoidasida</taxon>
        <taxon>Piroplasmida</taxon>
        <taxon>Theileriidae</taxon>
        <taxon>Theileria</taxon>
    </lineage>
</organism>
<reference evidence="6 7" key="1">
    <citation type="journal article" date="2012" name="MBio">
        <title>Comparative genome analysis of three eukaryotic parasites with differing abilities to transform leukocytes reveals key mediators of Theileria-induced leukocyte transformation.</title>
        <authorList>
            <person name="Hayashida K."/>
            <person name="Hara Y."/>
            <person name="Abe T."/>
            <person name="Yamasaki C."/>
            <person name="Toyoda A."/>
            <person name="Kosuge T."/>
            <person name="Suzuki Y."/>
            <person name="Sato Y."/>
            <person name="Kawashima S."/>
            <person name="Katayama T."/>
            <person name="Wakaguri H."/>
            <person name="Inoue N."/>
            <person name="Homma K."/>
            <person name="Tada-Umezaki M."/>
            <person name="Yagi Y."/>
            <person name="Fujii Y."/>
            <person name="Habara T."/>
            <person name="Kanehisa M."/>
            <person name="Watanabe H."/>
            <person name="Ito K."/>
            <person name="Gojobori T."/>
            <person name="Sugawara H."/>
            <person name="Imanishi T."/>
            <person name="Weir W."/>
            <person name="Gardner M."/>
            <person name="Pain A."/>
            <person name="Shiels B."/>
            <person name="Hattori M."/>
            <person name="Nene V."/>
            <person name="Sugimoto C."/>
        </authorList>
    </citation>
    <scope>NUCLEOTIDE SEQUENCE [LARGE SCALE GENOMIC DNA]</scope>
    <source>
        <strain evidence="6 7">Shintoku</strain>
    </source>
</reference>
<dbReference type="AlphaFoldDB" id="J4CDG4"/>
<evidence type="ECO:0000256" key="1">
    <source>
        <dbReference type="ARBA" id="ARBA00006082"/>
    </source>
</evidence>
<dbReference type="InterPro" id="IPR020568">
    <property type="entry name" value="Ribosomal_Su5_D2-typ_SF"/>
</dbReference>
<dbReference type="Gene3D" id="3.30.230.10">
    <property type="match status" value="1"/>
</dbReference>
<dbReference type="OMA" id="MRPRRMP"/>
<dbReference type="Proteomes" id="UP000003786">
    <property type="component" value="Chromosome 3"/>
</dbReference>
<proteinExistence type="inferred from homology"/>
<dbReference type="EMBL" id="AP011948">
    <property type="protein sequence ID" value="BAM41097.1"/>
    <property type="molecule type" value="Genomic_DNA"/>
</dbReference>
<dbReference type="CDD" id="cd16926">
    <property type="entry name" value="HATPase_MutL-MLH-PMS-like"/>
    <property type="match status" value="1"/>
</dbReference>
<dbReference type="SUPFAM" id="SSF118116">
    <property type="entry name" value="DNA mismatch repair protein MutL"/>
    <property type="match status" value="2"/>
</dbReference>
<feature type="domain" description="MutL C-terminal dimerisation" evidence="4">
    <location>
        <begin position="504"/>
        <end position="689"/>
    </location>
</feature>
<comment type="similarity">
    <text evidence="1">Belongs to the DNA mismatch repair MutL/HexB family.</text>
</comment>
<dbReference type="InterPro" id="IPR014721">
    <property type="entry name" value="Ribsml_uS5_D2-typ_fold_subgr"/>
</dbReference>
<dbReference type="GO" id="GO:0030983">
    <property type="term" value="F:mismatched DNA binding"/>
    <property type="evidence" value="ECO:0007669"/>
    <property type="project" value="InterPro"/>
</dbReference>
<dbReference type="InterPro" id="IPR002099">
    <property type="entry name" value="MutL/Mlh/PMS"/>
</dbReference>
<dbReference type="FunFam" id="3.30.565.10:FF:000017">
    <property type="entry name" value="PMS1 homolog 1, mismatch repair system component"/>
    <property type="match status" value="1"/>
</dbReference>
<evidence type="ECO:0000259" key="4">
    <source>
        <dbReference type="SMART" id="SM00853"/>
    </source>
</evidence>
<keyword evidence="2" id="KW-0227">DNA damage</keyword>
<dbReference type="PANTHER" id="PTHR10073:SF52">
    <property type="entry name" value="MISMATCH REPAIR ENDONUCLEASE PMS2"/>
    <property type="match status" value="1"/>
</dbReference>
<feature type="domain" description="DNA mismatch repair protein S5" evidence="5">
    <location>
        <begin position="216"/>
        <end position="334"/>
    </location>
</feature>